<gene>
    <name evidence="2" type="ORF">PVAP13_2NG460600</name>
</gene>
<evidence type="ECO:0000313" key="2">
    <source>
        <dbReference type="EMBL" id="KAG2636600.1"/>
    </source>
</evidence>
<evidence type="ECO:0000313" key="3">
    <source>
        <dbReference type="Proteomes" id="UP000823388"/>
    </source>
</evidence>
<feature type="region of interest" description="Disordered" evidence="1">
    <location>
        <begin position="99"/>
        <end position="265"/>
    </location>
</feature>
<feature type="region of interest" description="Disordered" evidence="1">
    <location>
        <begin position="32"/>
        <end position="58"/>
    </location>
</feature>
<feature type="compositionally biased region" description="Basic and acidic residues" evidence="1">
    <location>
        <begin position="147"/>
        <end position="165"/>
    </location>
</feature>
<organism evidence="2 3">
    <name type="scientific">Panicum virgatum</name>
    <name type="common">Blackwell switchgrass</name>
    <dbReference type="NCBI Taxonomy" id="38727"/>
    <lineage>
        <taxon>Eukaryota</taxon>
        <taxon>Viridiplantae</taxon>
        <taxon>Streptophyta</taxon>
        <taxon>Embryophyta</taxon>
        <taxon>Tracheophyta</taxon>
        <taxon>Spermatophyta</taxon>
        <taxon>Magnoliopsida</taxon>
        <taxon>Liliopsida</taxon>
        <taxon>Poales</taxon>
        <taxon>Poaceae</taxon>
        <taxon>PACMAD clade</taxon>
        <taxon>Panicoideae</taxon>
        <taxon>Panicodae</taxon>
        <taxon>Paniceae</taxon>
        <taxon>Panicinae</taxon>
        <taxon>Panicum</taxon>
        <taxon>Panicum sect. Hiantes</taxon>
    </lineage>
</organism>
<feature type="compositionally biased region" description="Basic residues" evidence="1">
    <location>
        <begin position="208"/>
        <end position="225"/>
    </location>
</feature>
<name>A0A8T0VMZ6_PANVG</name>
<accession>A0A8T0VMZ6</accession>
<keyword evidence="3" id="KW-1185">Reference proteome</keyword>
<feature type="compositionally biased region" description="Low complexity" evidence="1">
    <location>
        <begin position="236"/>
        <end position="246"/>
    </location>
</feature>
<proteinExistence type="predicted"/>
<sequence length="265" mass="28637">MVYRSPQWLLHDVSVWGGLHLGVPLHEPVREADGPQARRRASSPGVRHGAGQGFAGSTASCKIGMLPEASYDKVRGGVVVIWRSGAFSFCEDGPGAVLDGADGGRDQKLRGMFVSPRPPGEGQRRRLAGHHRASLPGVRAPSDPADGGDRVRGEPDQHLRDRDDGQVGGAVPGRRVPVAERAADGEERGGVGRVHEAERRGEVPAVLPRRRQHLVRRRAVPRHGLRTQEEDRRASSRSGSAPSTTPMPSDAVFPRLESRLQMSFV</sequence>
<comment type="caution">
    <text evidence="2">The sequence shown here is derived from an EMBL/GenBank/DDBJ whole genome shotgun (WGS) entry which is preliminary data.</text>
</comment>
<feature type="compositionally biased region" description="Basic and acidic residues" evidence="1">
    <location>
        <begin position="177"/>
        <end position="202"/>
    </location>
</feature>
<dbReference type="Proteomes" id="UP000823388">
    <property type="component" value="Chromosome 2N"/>
</dbReference>
<dbReference type="EMBL" id="CM029040">
    <property type="protein sequence ID" value="KAG2636600.1"/>
    <property type="molecule type" value="Genomic_DNA"/>
</dbReference>
<dbReference type="AlphaFoldDB" id="A0A8T0VMZ6"/>
<evidence type="ECO:0000256" key="1">
    <source>
        <dbReference type="SAM" id="MobiDB-lite"/>
    </source>
</evidence>
<protein>
    <submittedName>
        <fullName evidence="2">Uncharacterized protein</fullName>
    </submittedName>
</protein>
<reference evidence="2" key="1">
    <citation type="submission" date="2020-05" db="EMBL/GenBank/DDBJ databases">
        <title>WGS assembly of Panicum virgatum.</title>
        <authorList>
            <person name="Lovell J.T."/>
            <person name="Jenkins J."/>
            <person name="Shu S."/>
            <person name="Juenger T.E."/>
            <person name="Schmutz J."/>
        </authorList>
    </citation>
    <scope>NUCLEOTIDE SEQUENCE</scope>
    <source>
        <strain evidence="2">AP13</strain>
    </source>
</reference>